<dbReference type="Gene3D" id="2.40.400.10">
    <property type="entry name" value="Acetoacetate decarboxylase-like"/>
    <property type="match status" value="1"/>
</dbReference>
<evidence type="ECO:0000313" key="1">
    <source>
        <dbReference type="EMBL" id="GAS93441.1"/>
    </source>
</evidence>
<dbReference type="RefSeq" id="WP_062654770.1">
    <property type="nucleotide sequence ID" value="NZ_BCSY01000011.1"/>
</dbReference>
<dbReference type="Proteomes" id="UP000069443">
    <property type="component" value="Unassembled WGS sequence"/>
</dbReference>
<dbReference type="AlphaFoldDB" id="A0A100W8D8"/>
<reference evidence="2" key="2">
    <citation type="submission" date="2016-02" db="EMBL/GenBank/DDBJ databases">
        <title>Draft genome sequence of five rapidly growing Mycobacterium species.</title>
        <authorList>
            <person name="Katahira K."/>
            <person name="Gotou Y."/>
            <person name="Iida K."/>
            <person name="Ogura Y."/>
            <person name="Hayashi T."/>
        </authorList>
    </citation>
    <scope>NUCLEOTIDE SEQUENCE [LARGE SCALE GENOMIC DNA]</scope>
    <source>
        <strain evidence="2">JCM15298</strain>
    </source>
</reference>
<dbReference type="STRING" id="228230.RMCC_0407"/>
<accession>A0A100W8D8</accession>
<sequence length="244" mass="26072">MSVETVAGPDVVPLPREIIKDARMMIIGFRPADPAAARRALPSRLQPHPDGVVLLNLWAAQDPGRSSGMGTYERLSCGYIAPEVSGYDTQTSDGNATGHGRFFAHHWLESEGMRSFAKASSGNRADIGRVQHTEPQPGELVQELYVDGKVVVRTTSSVGTERLASIGGHLNYFTTFAGADGGEQIARIAVPFVADVMEAQVKSIEWLFDAGHPAAALAPSSDPDVASVLYGDITWAPFTVAEIL</sequence>
<dbReference type="EMBL" id="BCSY01000011">
    <property type="protein sequence ID" value="GAS93441.1"/>
    <property type="molecule type" value="Genomic_DNA"/>
</dbReference>
<reference evidence="2" key="1">
    <citation type="journal article" date="2016" name="Genome Announc.">
        <title>Draft Genome Sequences of Five Rapidly Growing Mycobacterium Species, M. thermoresistibile, M. fortuitum subsp. acetamidolyticum, M. canariasense, M. brisbanense, and M. novocastrense.</title>
        <authorList>
            <person name="Katahira K."/>
            <person name="Ogura Y."/>
            <person name="Gotoh Y."/>
            <person name="Hayashi T."/>
        </authorList>
    </citation>
    <scope>NUCLEOTIDE SEQUENCE [LARGE SCALE GENOMIC DNA]</scope>
    <source>
        <strain evidence="2">JCM15298</strain>
    </source>
</reference>
<name>A0A100W8D8_MYCCR</name>
<dbReference type="InterPro" id="IPR023375">
    <property type="entry name" value="ADC_dom_sf"/>
</dbReference>
<keyword evidence="2" id="KW-1185">Reference proteome</keyword>
<organism evidence="1 2">
    <name type="scientific">Mycolicibacterium canariasense</name>
    <name type="common">Mycobacterium canariasense</name>
    <dbReference type="NCBI Taxonomy" id="228230"/>
    <lineage>
        <taxon>Bacteria</taxon>
        <taxon>Bacillati</taxon>
        <taxon>Actinomycetota</taxon>
        <taxon>Actinomycetes</taxon>
        <taxon>Mycobacteriales</taxon>
        <taxon>Mycobacteriaceae</taxon>
        <taxon>Mycolicibacterium</taxon>
    </lineage>
</organism>
<proteinExistence type="predicted"/>
<protein>
    <submittedName>
        <fullName evidence="1">Acetoacetate decarboxylase</fullName>
    </submittedName>
</protein>
<gene>
    <name evidence="1" type="ORF">RMCC_0407</name>
</gene>
<dbReference type="OrthoDB" id="4635043at2"/>
<comment type="caution">
    <text evidence="1">The sequence shown here is derived from an EMBL/GenBank/DDBJ whole genome shotgun (WGS) entry which is preliminary data.</text>
</comment>
<evidence type="ECO:0000313" key="2">
    <source>
        <dbReference type="Proteomes" id="UP000069443"/>
    </source>
</evidence>